<reference evidence="2 3" key="1">
    <citation type="journal article" date="2012" name="J. Bacteriol.">
        <title>Complete genome sequence of a thermophilic methanogen, Methanocella conradii HZ254, isolated from Chinese rice field soil.</title>
        <authorList>
            <person name="Lu Z."/>
            <person name="Lu Y."/>
        </authorList>
    </citation>
    <scope>NUCLEOTIDE SEQUENCE [LARGE SCALE GENOMIC DNA]</scope>
    <source>
        <strain evidence="3">DSM 24694 / JCM 17849 / CGMCC 1.5162 / HZ254</strain>
    </source>
</reference>
<dbReference type="eggNOG" id="arCOG01773">
    <property type="taxonomic scope" value="Archaea"/>
</dbReference>
<organism evidence="2 3">
    <name type="scientific">Methanocella conradii (strain DSM 24694 / JCM 17849 / CGMCC 1.5162 / HZ254)</name>
    <dbReference type="NCBI Taxonomy" id="1041930"/>
    <lineage>
        <taxon>Archaea</taxon>
        <taxon>Methanobacteriati</taxon>
        <taxon>Methanobacteriota</taxon>
        <taxon>Stenosarchaea group</taxon>
        <taxon>Methanomicrobia</taxon>
        <taxon>Methanocellales</taxon>
        <taxon>Methanocellaceae</taxon>
        <taxon>Methanocella</taxon>
    </lineage>
</organism>
<keyword evidence="3" id="KW-1185">Reference proteome</keyword>
<dbReference type="KEGG" id="mez:Mtc_2487"/>
<dbReference type="PANTHER" id="PTHR43591:SF24">
    <property type="entry name" value="2-METHOXY-6-POLYPRENYL-1,4-BENZOQUINOL METHYLASE, MITOCHONDRIAL"/>
    <property type="match status" value="1"/>
</dbReference>
<proteinExistence type="predicted"/>
<evidence type="ECO:0000313" key="2">
    <source>
        <dbReference type="EMBL" id="AFD01212.1"/>
    </source>
</evidence>
<dbReference type="RefSeq" id="WP_014407043.1">
    <property type="nucleotide sequence ID" value="NC_017034.1"/>
</dbReference>
<dbReference type="PANTHER" id="PTHR43591">
    <property type="entry name" value="METHYLTRANSFERASE"/>
    <property type="match status" value="1"/>
</dbReference>
<dbReference type="Gene3D" id="3.40.50.150">
    <property type="entry name" value="Vaccinia Virus protein VP39"/>
    <property type="match status" value="1"/>
</dbReference>
<dbReference type="InterPro" id="IPR013216">
    <property type="entry name" value="Methyltransf_11"/>
</dbReference>
<gene>
    <name evidence="2" type="ordered locus">Mtc_2487</name>
</gene>
<keyword evidence="2" id="KW-0489">Methyltransferase</keyword>
<dbReference type="SUPFAM" id="SSF53335">
    <property type="entry name" value="S-adenosyl-L-methionine-dependent methyltransferases"/>
    <property type="match status" value="1"/>
</dbReference>
<accession>H8I7K2</accession>
<dbReference type="GeneID" id="11972665"/>
<dbReference type="OrthoDB" id="1018at2157"/>
<dbReference type="Pfam" id="PF08241">
    <property type="entry name" value="Methyltransf_11"/>
    <property type="match status" value="1"/>
</dbReference>
<dbReference type="HOGENOM" id="CLU_115249_0_0_2"/>
<name>H8I7K2_METCZ</name>
<dbReference type="EMBL" id="CP003243">
    <property type="protein sequence ID" value="AFD01212.1"/>
    <property type="molecule type" value="Genomic_DNA"/>
</dbReference>
<dbReference type="Proteomes" id="UP000005233">
    <property type="component" value="Chromosome"/>
</dbReference>
<dbReference type="STRING" id="1041930.Mtc_2487"/>
<dbReference type="GO" id="GO:0032259">
    <property type="term" value="P:methylation"/>
    <property type="evidence" value="ECO:0007669"/>
    <property type="project" value="UniProtKB-KW"/>
</dbReference>
<evidence type="ECO:0000313" key="3">
    <source>
        <dbReference type="Proteomes" id="UP000005233"/>
    </source>
</evidence>
<protein>
    <submittedName>
        <fullName evidence="2">Methylase involved in ubiquinone/menaquinone biosynthesis</fullName>
    </submittedName>
</protein>
<dbReference type="CDD" id="cd02440">
    <property type="entry name" value="AdoMet_MTases"/>
    <property type="match status" value="1"/>
</dbReference>
<dbReference type="InterPro" id="IPR029063">
    <property type="entry name" value="SAM-dependent_MTases_sf"/>
</dbReference>
<dbReference type="AlphaFoldDB" id="H8I7K2"/>
<keyword evidence="2" id="KW-0808">Transferase</keyword>
<keyword evidence="2" id="KW-0830">Ubiquinone</keyword>
<dbReference type="GO" id="GO:0008757">
    <property type="term" value="F:S-adenosylmethionine-dependent methyltransferase activity"/>
    <property type="evidence" value="ECO:0007669"/>
    <property type="project" value="InterPro"/>
</dbReference>
<evidence type="ECO:0000259" key="1">
    <source>
        <dbReference type="Pfam" id="PF08241"/>
    </source>
</evidence>
<feature type="domain" description="Methyltransferase type 11" evidence="1">
    <location>
        <begin position="39"/>
        <end position="136"/>
    </location>
</feature>
<sequence length="206" mass="23649">MSLRVSRLYSLVSSSRMFMDFYESVSSQVLKRLPAGRILDIGTGPGRLPLMIAAKNRYVRVTGIDASPDMIRIAQGLAAKRGVASVDFDVGRADELPVGDEEFDLVISTLSFHHWKKPDAALDEIYRVLREGGEAWIYDIPKKVSPQAWSHLKSRYGTVASLLMRMHTLTEPFYDEKMLAELSRESRFKKFEIDYMLFTYRLRLYK</sequence>